<dbReference type="AlphaFoldDB" id="F8H237"/>
<proteinExistence type="predicted"/>
<dbReference type="HOGENOM" id="CLU_015583_0_0_6"/>
<dbReference type="EMBL" id="CP002881">
    <property type="protein sequence ID" value="AEJ05709.1"/>
    <property type="molecule type" value="Genomic_DNA"/>
</dbReference>
<evidence type="ECO:0000313" key="1">
    <source>
        <dbReference type="EMBL" id="AEJ05709.1"/>
    </source>
</evidence>
<dbReference type="Proteomes" id="UP000008932">
    <property type="component" value="Chromosome"/>
</dbReference>
<accession>F8H237</accession>
<sequence length="636" mass="72100">MELHFEIKNGSRRGHRFSLKDLSSAPEAEIPWVLEDEIIQFELLVPKKYRSAVLQLYQHSITCSRTVDCEEDLDLVKFIWSPDAREYATNSKLFWNYFGIAELNVLLFNENLELIDLVNFQPLQVAATKSSADKVEKMFEYLASISSEALHSVFSATRHTVGFEDGLVSPNYAFERLEHAILALKDLLPHVLHNPLTRLVPEHKLIPLSGREELDDSSIGWLMENLSVLQSTDHSEDAHIYYDGDHFKASALLLPVLAEQTDIYENRVIHGFIDQLIRTAQTLGTRMDSEIAKRANATNLPTGYISFFEKATRFKAQLIGTQINKIDALISILNQFKTLLERKVPVKISILERPIITPKAHGKHAYRDLFLEIIKWHEKGQVDWSAYENLFAIESIPMLFEAYSYFRVLEAANQFLDKSDSPSSKIKDRPLCTSFIDQNGHSIEILREPEFWAAGHKLQQVDGIINSEGYTINKESKKVRPRSQTGINSKRVPDIAIKVTRPNNSIRLIILDAKYSYADKSFVDYLPDLTMKYVHGIHRIGQSEPLVASMSILHPDDQGVFRSFHYGSLSVFGESPASPTLQSCGIILGEDRSSDKLSSLVHRLLQIEGIKPLINHHGDTEIIQPNFANQGLLPAA</sequence>
<name>F8H237_STUS2</name>
<reference key="2">
    <citation type="submission" date="2011-06" db="EMBL/GenBank/DDBJ databases">
        <title>Complete Genome Sequence of Pseudomonas stutzeri Strain CGMCC 1.1803.</title>
        <authorList>
            <person name="Yan Y."/>
            <person name="Chen M."/>
            <person name="Lu W."/>
            <person name="Zhang W."/>
            <person name="Ping S."/>
            <person name="Lin M."/>
        </authorList>
    </citation>
    <scope>NUCLEOTIDE SEQUENCE</scope>
    <source>
        <strain>ATCC 17588</strain>
    </source>
</reference>
<protein>
    <recommendedName>
        <fullName evidence="3">DUF2357 domain-containing protein</fullName>
    </recommendedName>
</protein>
<reference evidence="1 2" key="1">
    <citation type="journal article" date="2011" name="J. Bacteriol.">
        <title>Complete Genome Sequence of the Type Strain Pseudomonas stutzeri CGMCC 1.1803.</title>
        <authorList>
            <person name="Chen M."/>
            <person name="Yan Y."/>
            <person name="Zhang W."/>
            <person name="Lu W."/>
            <person name="Wang J."/>
            <person name="Ping S."/>
            <person name="Lin M."/>
        </authorList>
    </citation>
    <scope>NUCLEOTIDE SEQUENCE [LARGE SCALE GENOMIC DNA]</scope>
    <source>
        <strain evidence="2">ATCC 17588 / DSM 5190 / CCUG 11256 / JCM 5965 / LMG 11199 / NCIMB 11358 / Stanier 221</strain>
    </source>
</reference>
<dbReference type="KEGG" id="psz:PSTAB_2428"/>
<gene>
    <name evidence="1" type="ordered locus">PSTAB_2428</name>
</gene>
<evidence type="ECO:0008006" key="3">
    <source>
        <dbReference type="Google" id="ProtNLM"/>
    </source>
</evidence>
<reference evidence="2" key="3">
    <citation type="submission" date="2011-06" db="EMBL/GenBank/DDBJ databases">
        <title>Complete genome sequence of Pseudomonas stutzeri strain CGMCC 1.1803.</title>
        <authorList>
            <person name="Yan Y."/>
            <person name="Chen M."/>
            <person name="Lu W."/>
            <person name="Zhang W."/>
            <person name="Ping S."/>
            <person name="Lin M."/>
        </authorList>
    </citation>
    <scope>NUCLEOTIDE SEQUENCE [LARGE SCALE GENOMIC DNA]</scope>
    <source>
        <strain evidence="2">ATCC 17588 / DSM 5190 / CCUG 11256 / JCM 5965 / LMG 11199 / NCIMB 11358 / Stanier 221</strain>
    </source>
</reference>
<organism evidence="1 2">
    <name type="scientific">Stutzerimonas stutzeri (strain ATCC 17588 / DSM 5190 / CCUG 11256 / JCM 5965 / LMG 11199 / NBRC 14165 / NCIMB 11358 / Stanier 221)</name>
    <name type="common">Pseudomonas stutzeri</name>
    <dbReference type="NCBI Taxonomy" id="96563"/>
    <lineage>
        <taxon>Bacteria</taxon>
        <taxon>Pseudomonadati</taxon>
        <taxon>Pseudomonadota</taxon>
        <taxon>Gammaproteobacteria</taxon>
        <taxon>Pseudomonadales</taxon>
        <taxon>Pseudomonadaceae</taxon>
        <taxon>Stutzerimonas</taxon>
    </lineage>
</organism>
<evidence type="ECO:0000313" key="2">
    <source>
        <dbReference type="Proteomes" id="UP000008932"/>
    </source>
</evidence>